<organism evidence="2 3">
    <name type="scientific">Roseburia hominis</name>
    <dbReference type="NCBI Taxonomy" id="301301"/>
    <lineage>
        <taxon>Bacteria</taxon>
        <taxon>Bacillati</taxon>
        <taxon>Bacillota</taxon>
        <taxon>Clostridia</taxon>
        <taxon>Lachnospirales</taxon>
        <taxon>Lachnospiraceae</taxon>
        <taxon>Roseburia</taxon>
    </lineage>
</organism>
<accession>A0A395VA30</accession>
<gene>
    <name evidence="2" type="ORF">DWX93_02105</name>
</gene>
<dbReference type="EMBL" id="QRVL01000001">
    <property type="protein sequence ID" value="RGS42150.1"/>
    <property type="molecule type" value="Genomic_DNA"/>
</dbReference>
<sequence length="261" mass="28987">MKKEDLFDTLGDINNQYIKEAHMNNKRKNNFAWVKWGTIATCFALLVLCIPMVTHLSPVEDTNTPTVESLPIENNNKVEDLQNNKEESVNIQESKSTEIEDTSETIIEDVPADNKGEYNEEVNSSDLTKDTSEFFGGSYTDANGKFVIVLTEDTPANRTAICKELGRSENNTTFVKGTYTLAYLTELQEKITNAMVNKEIPFVVTSGVYETTNNIIIRVTTNDEAELAKVYALDTIGGAIKVEFSAGAVVEELLLPLPKAE</sequence>
<feature type="transmembrane region" description="Helical" evidence="1">
    <location>
        <begin position="33"/>
        <end position="53"/>
    </location>
</feature>
<evidence type="ECO:0000313" key="2">
    <source>
        <dbReference type="EMBL" id="RGS42150.1"/>
    </source>
</evidence>
<keyword evidence="1" id="KW-1133">Transmembrane helix</keyword>
<comment type="caution">
    <text evidence="2">The sequence shown here is derived from an EMBL/GenBank/DDBJ whole genome shotgun (WGS) entry which is preliminary data.</text>
</comment>
<keyword evidence="1" id="KW-0812">Transmembrane</keyword>
<dbReference type="Proteomes" id="UP000266172">
    <property type="component" value="Unassembled WGS sequence"/>
</dbReference>
<evidence type="ECO:0000313" key="3">
    <source>
        <dbReference type="Proteomes" id="UP000266172"/>
    </source>
</evidence>
<keyword evidence="1" id="KW-0472">Membrane</keyword>
<protein>
    <submittedName>
        <fullName evidence="2">Uncharacterized protein</fullName>
    </submittedName>
</protein>
<proteinExistence type="predicted"/>
<name>A0A395VA30_9FIRM</name>
<reference evidence="2 3" key="1">
    <citation type="submission" date="2018-08" db="EMBL/GenBank/DDBJ databases">
        <title>A genome reference for cultivated species of the human gut microbiota.</title>
        <authorList>
            <person name="Zou Y."/>
            <person name="Xue W."/>
            <person name="Luo G."/>
        </authorList>
    </citation>
    <scope>NUCLEOTIDE SEQUENCE [LARGE SCALE GENOMIC DNA]</scope>
    <source>
        <strain evidence="2 3">AF22-12AC</strain>
    </source>
</reference>
<dbReference type="RefSeq" id="WP_118096476.1">
    <property type="nucleotide sequence ID" value="NZ_CP117966.1"/>
</dbReference>
<dbReference type="AlphaFoldDB" id="A0A395VA30"/>
<evidence type="ECO:0000256" key="1">
    <source>
        <dbReference type="SAM" id="Phobius"/>
    </source>
</evidence>